<dbReference type="SMART" id="SM01197">
    <property type="entry name" value="FANCL_C"/>
    <property type="match status" value="1"/>
</dbReference>
<dbReference type="SMART" id="SM00184">
    <property type="entry name" value="RING"/>
    <property type="match status" value="1"/>
</dbReference>
<evidence type="ECO:0000256" key="8">
    <source>
        <dbReference type="ARBA" id="ARBA00022771"/>
    </source>
</evidence>
<keyword evidence="11" id="KW-1133">Transmembrane helix</keyword>
<evidence type="ECO:0000256" key="13">
    <source>
        <dbReference type="ARBA" id="ARBA00024209"/>
    </source>
</evidence>
<dbReference type="OrthoDB" id="9984778at2759"/>
<dbReference type="EC" id="2.3.2.27" evidence="4"/>
<dbReference type="CDD" id="cd16461">
    <property type="entry name" value="RING-H2_EL5-like"/>
    <property type="match status" value="1"/>
</dbReference>
<evidence type="ECO:0000256" key="2">
    <source>
        <dbReference type="ARBA" id="ARBA00004167"/>
    </source>
</evidence>
<evidence type="ECO:0000256" key="6">
    <source>
        <dbReference type="ARBA" id="ARBA00022692"/>
    </source>
</evidence>
<keyword evidence="10" id="KW-0862">Zinc</keyword>
<evidence type="ECO:0000259" key="15">
    <source>
        <dbReference type="PROSITE" id="PS50089"/>
    </source>
</evidence>
<name>A0A8B8KJF0_ABRPR</name>
<evidence type="ECO:0000256" key="11">
    <source>
        <dbReference type="ARBA" id="ARBA00022989"/>
    </source>
</evidence>
<evidence type="ECO:0000256" key="12">
    <source>
        <dbReference type="ARBA" id="ARBA00023136"/>
    </source>
</evidence>
<dbReference type="FunFam" id="3.30.40.10:FF:000187">
    <property type="entry name" value="E3 ubiquitin-protein ligase ATL6"/>
    <property type="match status" value="1"/>
</dbReference>
<keyword evidence="16" id="KW-1185">Reference proteome</keyword>
<reference evidence="17" key="2">
    <citation type="submission" date="2025-08" db="UniProtKB">
        <authorList>
            <consortium name="RefSeq"/>
        </authorList>
    </citation>
    <scope>IDENTIFICATION</scope>
    <source>
        <tissue evidence="17">Young leaves</tissue>
    </source>
</reference>
<dbReference type="GeneID" id="113855963"/>
<dbReference type="RefSeq" id="XP_027343393.1">
    <property type="nucleotide sequence ID" value="XM_027487592.1"/>
</dbReference>
<evidence type="ECO:0000256" key="5">
    <source>
        <dbReference type="ARBA" id="ARBA00022679"/>
    </source>
</evidence>
<dbReference type="Gene3D" id="3.30.40.10">
    <property type="entry name" value="Zinc/RING finger domain, C3HC4 (zinc finger)"/>
    <property type="match status" value="1"/>
</dbReference>
<comment type="similarity">
    <text evidence="13">Belongs to the RING-type zinc finger family. ATL subfamily.</text>
</comment>
<dbReference type="Pfam" id="PF13639">
    <property type="entry name" value="zf-RING_2"/>
    <property type="match status" value="1"/>
</dbReference>
<keyword evidence="12" id="KW-0472">Membrane</keyword>
<keyword evidence="9" id="KW-0833">Ubl conjugation pathway</keyword>
<evidence type="ECO:0000313" key="16">
    <source>
        <dbReference type="Proteomes" id="UP000694853"/>
    </source>
</evidence>
<keyword evidence="7" id="KW-0479">Metal-binding</keyword>
<dbReference type="InterPro" id="IPR013083">
    <property type="entry name" value="Znf_RING/FYVE/PHD"/>
</dbReference>
<evidence type="ECO:0000256" key="14">
    <source>
        <dbReference type="PROSITE-ProRule" id="PRU00175"/>
    </source>
</evidence>
<evidence type="ECO:0000256" key="3">
    <source>
        <dbReference type="ARBA" id="ARBA00004906"/>
    </source>
</evidence>
<comment type="pathway">
    <text evidence="3">Protein modification; protein ubiquitination.</text>
</comment>
<comment type="subcellular location">
    <subcellularLocation>
        <location evidence="2">Membrane</location>
        <topology evidence="2">Single-pass membrane protein</topology>
    </subcellularLocation>
</comment>
<comment type="catalytic activity">
    <reaction evidence="1">
        <text>S-ubiquitinyl-[E2 ubiquitin-conjugating enzyme]-L-cysteine + [acceptor protein]-L-lysine = [E2 ubiquitin-conjugating enzyme]-L-cysteine + N(6)-ubiquitinyl-[acceptor protein]-L-lysine.</text>
        <dbReference type="EC" id="2.3.2.27"/>
    </reaction>
</comment>
<dbReference type="PANTHER" id="PTHR46913">
    <property type="entry name" value="RING-H2 FINGER PROTEIN ATL16"/>
    <property type="match status" value="1"/>
</dbReference>
<keyword evidence="6" id="KW-0812">Transmembrane</keyword>
<evidence type="ECO:0000256" key="7">
    <source>
        <dbReference type="ARBA" id="ARBA00022723"/>
    </source>
</evidence>
<protein>
    <recommendedName>
        <fullName evidence="4">RING-type E3 ubiquitin transferase</fullName>
        <ecNumber evidence="4">2.3.2.27</ecNumber>
    </recommendedName>
</protein>
<dbReference type="PROSITE" id="PS50089">
    <property type="entry name" value="ZF_RING_2"/>
    <property type="match status" value="1"/>
</dbReference>
<dbReference type="InterPro" id="IPR001841">
    <property type="entry name" value="Znf_RING"/>
</dbReference>
<gene>
    <name evidence="17" type="primary">LOC113855963</name>
</gene>
<organism evidence="16 17">
    <name type="scientific">Abrus precatorius</name>
    <name type="common">Indian licorice</name>
    <name type="synonym">Glycine abrus</name>
    <dbReference type="NCBI Taxonomy" id="3816"/>
    <lineage>
        <taxon>Eukaryota</taxon>
        <taxon>Viridiplantae</taxon>
        <taxon>Streptophyta</taxon>
        <taxon>Embryophyta</taxon>
        <taxon>Tracheophyta</taxon>
        <taxon>Spermatophyta</taxon>
        <taxon>Magnoliopsida</taxon>
        <taxon>eudicotyledons</taxon>
        <taxon>Gunneridae</taxon>
        <taxon>Pentapetalae</taxon>
        <taxon>rosids</taxon>
        <taxon>fabids</taxon>
        <taxon>Fabales</taxon>
        <taxon>Fabaceae</taxon>
        <taxon>Papilionoideae</taxon>
        <taxon>50 kb inversion clade</taxon>
        <taxon>NPAAA clade</taxon>
        <taxon>indigoferoid/millettioid clade</taxon>
        <taxon>Abreae</taxon>
        <taxon>Abrus</taxon>
    </lineage>
</organism>
<evidence type="ECO:0000256" key="1">
    <source>
        <dbReference type="ARBA" id="ARBA00000900"/>
    </source>
</evidence>
<reference evidence="16" key="1">
    <citation type="journal article" date="2019" name="Toxins">
        <title>Detection of Abrin-Like and Prepropulchellin-Like Toxin Genes and Transcripts Using Whole Genome Sequencing and Full-Length Transcript Sequencing of Abrus precatorius.</title>
        <authorList>
            <person name="Hovde B.T."/>
            <person name="Daligault H.E."/>
            <person name="Hanschen E.R."/>
            <person name="Kunde Y.A."/>
            <person name="Johnson M.B."/>
            <person name="Starkenburg S.R."/>
            <person name="Johnson S.L."/>
        </authorList>
    </citation>
    <scope>NUCLEOTIDE SEQUENCE [LARGE SCALE GENOMIC DNA]</scope>
</reference>
<dbReference type="Proteomes" id="UP000694853">
    <property type="component" value="Unplaced"/>
</dbReference>
<sequence length="182" mass="20504">MSEEAVDVCLIFAIYMSFLVLSQCNNLTRLLNGLNRSSSSTNFVTDDSIQLQRGNLDSSLINSLPLCEFKKNEREQIAINADCAICLGEFEEGELLKLLPNCSHGFHVSCIDTWFQSHSNCPLCRSRVTHDFVANPECSVSLYTLLQGLRREDFSTERAAHFQSIPSESLQNLEIRHEPCPD</sequence>
<evidence type="ECO:0000256" key="4">
    <source>
        <dbReference type="ARBA" id="ARBA00012483"/>
    </source>
</evidence>
<dbReference type="GO" id="GO:0016567">
    <property type="term" value="P:protein ubiquitination"/>
    <property type="evidence" value="ECO:0007669"/>
    <property type="project" value="UniProtKB-UniPathway"/>
</dbReference>
<accession>A0A8B8KJF0</accession>
<dbReference type="GO" id="GO:0061630">
    <property type="term" value="F:ubiquitin protein ligase activity"/>
    <property type="evidence" value="ECO:0007669"/>
    <property type="project" value="UniProtKB-EC"/>
</dbReference>
<evidence type="ECO:0000256" key="10">
    <source>
        <dbReference type="ARBA" id="ARBA00022833"/>
    </source>
</evidence>
<dbReference type="SUPFAM" id="SSF57850">
    <property type="entry name" value="RING/U-box"/>
    <property type="match status" value="1"/>
</dbReference>
<dbReference type="KEGG" id="aprc:113855963"/>
<evidence type="ECO:0000256" key="9">
    <source>
        <dbReference type="ARBA" id="ARBA00022786"/>
    </source>
</evidence>
<dbReference type="UniPathway" id="UPA00143"/>
<keyword evidence="8 14" id="KW-0863">Zinc-finger</keyword>
<dbReference type="InterPro" id="IPR044600">
    <property type="entry name" value="ATL1/ATL16-like"/>
</dbReference>
<keyword evidence="5" id="KW-0808">Transferase</keyword>
<dbReference type="GO" id="GO:0016020">
    <property type="term" value="C:membrane"/>
    <property type="evidence" value="ECO:0007669"/>
    <property type="project" value="UniProtKB-SubCell"/>
</dbReference>
<feature type="domain" description="RING-type" evidence="15">
    <location>
        <begin position="83"/>
        <end position="125"/>
    </location>
</feature>
<dbReference type="PANTHER" id="PTHR46913:SF1">
    <property type="entry name" value="RING-H2 FINGER PROTEIN ATL16"/>
    <property type="match status" value="1"/>
</dbReference>
<dbReference type="AlphaFoldDB" id="A0A8B8KJF0"/>
<dbReference type="GO" id="GO:0008270">
    <property type="term" value="F:zinc ion binding"/>
    <property type="evidence" value="ECO:0007669"/>
    <property type="project" value="UniProtKB-KW"/>
</dbReference>
<evidence type="ECO:0000313" key="17">
    <source>
        <dbReference type="RefSeq" id="XP_027343393.1"/>
    </source>
</evidence>
<proteinExistence type="inferred from homology"/>